<evidence type="ECO:0000256" key="1">
    <source>
        <dbReference type="ARBA" id="ARBA00004123"/>
    </source>
</evidence>
<evidence type="ECO:0000256" key="2">
    <source>
        <dbReference type="ARBA" id="ARBA00022553"/>
    </source>
</evidence>
<protein>
    <recommendedName>
        <fullName evidence="8">Gem-associated protein 5 TPR domain-containing protein</fullName>
    </recommendedName>
</protein>
<dbReference type="Proteomes" id="UP000073492">
    <property type="component" value="Unassembled WGS sequence"/>
</dbReference>
<dbReference type="PANTHER" id="PTHR15528:SF11">
    <property type="entry name" value="FI18188P1"/>
    <property type="match status" value="1"/>
</dbReference>
<feature type="compositionally biased region" description="Basic residues" evidence="7">
    <location>
        <begin position="1270"/>
        <end position="1280"/>
    </location>
</feature>
<name>A0A139I383_9PEZI</name>
<feature type="region of interest" description="Disordered" evidence="7">
    <location>
        <begin position="1399"/>
        <end position="1438"/>
    </location>
</feature>
<keyword evidence="4" id="KW-0805">Transcription regulation</keyword>
<evidence type="ECO:0000256" key="5">
    <source>
        <dbReference type="ARBA" id="ARBA00023163"/>
    </source>
</evidence>
<feature type="compositionally biased region" description="Polar residues" evidence="7">
    <location>
        <begin position="1467"/>
        <end position="1480"/>
    </location>
</feature>
<dbReference type="InterPro" id="IPR056421">
    <property type="entry name" value="TPR_GEMI5"/>
</dbReference>
<comment type="caution">
    <text evidence="9">The sequence shown here is derived from an EMBL/GenBank/DDBJ whole genome shotgun (WGS) entry which is preliminary data.</text>
</comment>
<evidence type="ECO:0000256" key="7">
    <source>
        <dbReference type="SAM" id="MobiDB-lite"/>
    </source>
</evidence>
<dbReference type="GO" id="GO:0045944">
    <property type="term" value="P:positive regulation of transcription by RNA polymerase II"/>
    <property type="evidence" value="ECO:0007669"/>
    <property type="project" value="TreeGrafter"/>
</dbReference>
<feature type="compositionally biased region" description="Basic and acidic residues" evidence="7">
    <location>
        <begin position="985"/>
        <end position="1003"/>
    </location>
</feature>
<dbReference type="GO" id="GO:0003712">
    <property type="term" value="F:transcription coregulator activity"/>
    <property type="evidence" value="ECO:0007669"/>
    <property type="project" value="InterPro"/>
</dbReference>
<dbReference type="InterPro" id="IPR036322">
    <property type="entry name" value="WD40_repeat_dom_sf"/>
</dbReference>
<feature type="region of interest" description="Disordered" evidence="7">
    <location>
        <begin position="51"/>
        <end position="90"/>
    </location>
</feature>
<feature type="compositionally biased region" description="Low complexity" evidence="7">
    <location>
        <begin position="531"/>
        <end position="544"/>
    </location>
</feature>
<feature type="compositionally biased region" description="Low complexity" evidence="7">
    <location>
        <begin position="62"/>
        <end position="78"/>
    </location>
</feature>
<dbReference type="GO" id="GO:0003723">
    <property type="term" value="F:RNA binding"/>
    <property type="evidence" value="ECO:0007669"/>
    <property type="project" value="UniProtKB-KW"/>
</dbReference>
<feature type="region of interest" description="Disordered" evidence="7">
    <location>
        <begin position="471"/>
        <end position="562"/>
    </location>
</feature>
<gene>
    <name evidence="9" type="ORF">AC579_5818</name>
</gene>
<proteinExistence type="predicted"/>
<dbReference type="OrthoDB" id="7326421at2759"/>
<dbReference type="InterPro" id="IPR034605">
    <property type="entry name" value="PGC-1"/>
</dbReference>
<feature type="compositionally biased region" description="Low complexity" evidence="7">
    <location>
        <begin position="475"/>
        <end position="490"/>
    </location>
</feature>
<dbReference type="Pfam" id="PF23774">
    <property type="entry name" value="TPR_GEMI5"/>
    <property type="match status" value="1"/>
</dbReference>
<keyword evidence="3" id="KW-0694">RNA-binding</keyword>
<organism evidence="9 10">
    <name type="scientific">Pseudocercospora musae</name>
    <dbReference type="NCBI Taxonomy" id="113226"/>
    <lineage>
        <taxon>Eukaryota</taxon>
        <taxon>Fungi</taxon>
        <taxon>Dikarya</taxon>
        <taxon>Ascomycota</taxon>
        <taxon>Pezizomycotina</taxon>
        <taxon>Dothideomycetes</taxon>
        <taxon>Dothideomycetidae</taxon>
        <taxon>Mycosphaerellales</taxon>
        <taxon>Mycosphaerellaceae</taxon>
        <taxon>Pseudocercospora</taxon>
    </lineage>
</organism>
<feature type="compositionally biased region" description="Basic and acidic residues" evidence="7">
    <location>
        <begin position="1322"/>
        <end position="1336"/>
    </location>
</feature>
<feature type="compositionally biased region" description="Polar residues" evidence="7">
    <location>
        <begin position="1762"/>
        <end position="1774"/>
    </location>
</feature>
<feature type="compositionally biased region" description="Low complexity" evidence="7">
    <location>
        <begin position="1514"/>
        <end position="1527"/>
    </location>
</feature>
<comment type="subcellular location">
    <subcellularLocation>
        <location evidence="1">Nucleus</location>
    </subcellularLocation>
</comment>
<feature type="domain" description="Gem-associated protein 5 TPR" evidence="8">
    <location>
        <begin position="609"/>
        <end position="760"/>
    </location>
</feature>
<feature type="compositionally biased region" description="Basic and acidic residues" evidence="7">
    <location>
        <begin position="870"/>
        <end position="880"/>
    </location>
</feature>
<feature type="region of interest" description="Disordered" evidence="7">
    <location>
        <begin position="968"/>
        <end position="1003"/>
    </location>
</feature>
<dbReference type="SUPFAM" id="SSF50978">
    <property type="entry name" value="WD40 repeat-like"/>
    <property type="match status" value="1"/>
</dbReference>
<feature type="compositionally biased region" description="Low complexity" evidence="7">
    <location>
        <begin position="1775"/>
        <end position="1789"/>
    </location>
</feature>
<feature type="compositionally biased region" description="Polar residues" evidence="7">
    <location>
        <begin position="1033"/>
        <end position="1052"/>
    </location>
</feature>
<feature type="compositionally biased region" description="Basic and acidic residues" evidence="7">
    <location>
        <begin position="900"/>
        <end position="911"/>
    </location>
</feature>
<feature type="region of interest" description="Disordered" evidence="7">
    <location>
        <begin position="1026"/>
        <end position="1383"/>
    </location>
</feature>
<evidence type="ECO:0000313" key="10">
    <source>
        <dbReference type="Proteomes" id="UP000073492"/>
    </source>
</evidence>
<reference evidence="9 10" key="1">
    <citation type="submission" date="2015-07" db="EMBL/GenBank/DDBJ databases">
        <title>Comparative genomics of the Sigatoka disease complex on banana suggests a link between parallel evolutionary changes in Pseudocercospora fijiensis and Pseudocercospora eumusae and increased virulence on the banana host.</title>
        <authorList>
            <person name="Chang T.-C."/>
            <person name="Salvucci A."/>
            <person name="Crous P.W."/>
            <person name="Stergiopoulos I."/>
        </authorList>
    </citation>
    <scope>NUCLEOTIDE SEQUENCE [LARGE SCALE GENOMIC DNA]</scope>
    <source>
        <strain evidence="9 10">CBS 116634</strain>
    </source>
</reference>
<evidence type="ECO:0000313" key="9">
    <source>
        <dbReference type="EMBL" id="KXT09139.1"/>
    </source>
</evidence>
<feature type="compositionally biased region" description="Basic and acidic residues" evidence="7">
    <location>
        <begin position="1163"/>
        <end position="1172"/>
    </location>
</feature>
<feature type="region of interest" description="Disordered" evidence="7">
    <location>
        <begin position="1467"/>
        <end position="1558"/>
    </location>
</feature>
<feature type="compositionally biased region" description="Basic and acidic residues" evidence="7">
    <location>
        <begin position="1195"/>
        <end position="1213"/>
    </location>
</feature>
<accession>A0A139I383</accession>
<keyword evidence="6" id="KW-0539">Nucleus</keyword>
<evidence type="ECO:0000256" key="6">
    <source>
        <dbReference type="ARBA" id="ARBA00023242"/>
    </source>
</evidence>
<feature type="compositionally biased region" description="Polar residues" evidence="7">
    <location>
        <begin position="1303"/>
        <end position="1314"/>
    </location>
</feature>
<feature type="compositionally biased region" description="Low complexity" evidence="7">
    <location>
        <begin position="1340"/>
        <end position="1350"/>
    </location>
</feature>
<feature type="compositionally biased region" description="Basic and acidic residues" evidence="7">
    <location>
        <begin position="1069"/>
        <end position="1105"/>
    </location>
</feature>
<feature type="region of interest" description="Disordered" evidence="7">
    <location>
        <begin position="1"/>
        <end position="33"/>
    </location>
</feature>
<keyword evidence="10" id="KW-1185">Reference proteome</keyword>
<evidence type="ECO:0000256" key="3">
    <source>
        <dbReference type="ARBA" id="ARBA00022884"/>
    </source>
</evidence>
<feature type="region of interest" description="Disordered" evidence="7">
    <location>
        <begin position="853"/>
        <end position="955"/>
    </location>
</feature>
<dbReference type="GO" id="GO:0005634">
    <property type="term" value="C:nucleus"/>
    <property type="evidence" value="ECO:0007669"/>
    <property type="project" value="UniProtKB-SubCell"/>
</dbReference>
<keyword evidence="2" id="KW-0597">Phosphoprotein</keyword>
<dbReference type="Gene3D" id="2.130.10.10">
    <property type="entry name" value="YVTN repeat-like/Quinoprotein amine dehydrogenase"/>
    <property type="match status" value="1"/>
</dbReference>
<feature type="region of interest" description="Disordered" evidence="7">
    <location>
        <begin position="785"/>
        <end position="812"/>
    </location>
</feature>
<keyword evidence="5" id="KW-0804">Transcription</keyword>
<dbReference type="EMBL" id="LFZO01000368">
    <property type="protein sequence ID" value="KXT09139.1"/>
    <property type="molecule type" value="Genomic_DNA"/>
</dbReference>
<dbReference type="PANTHER" id="PTHR15528">
    <property type="entry name" value="PEROXISOME PROLIFERATOR ACTIVATED RECEPTOR GAMMA COACTIVATOR 1 PGC-1 -RELATED"/>
    <property type="match status" value="1"/>
</dbReference>
<dbReference type="InterPro" id="IPR015943">
    <property type="entry name" value="WD40/YVTN_repeat-like_dom_sf"/>
</dbReference>
<evidence type="ECO:0000256" key="4">
    <source>
        <dbReference type="ARBA" id="ARBA00023015"/>
    </source>
</evidence>
<feature type="compositionally biased region" description="Basic and acidic residues" evidence="7">
    <location>
        <begin position="553"/>
        <end position="562"/>
    </location>
</feature>
<sequence>MSGYVGPTLPTDTSVSRPVTAASGSGKRELPRDRLARLMASPESYLCIHTNSFGTDTEHSGRSSPPSNSASCRQAQPRQTPPPLTLTPEAQGNDLQTCAATASFLLYAQRNVILVLHHHTLSIERRFDLHREDVLWIAVDNVSERGSGRLAVSFDVGKTAIVWDILSGVEIARFSAYEHMRVAAFMRNGNIAFGNDQGNVILFEPSTSEHISARTIFDPITAIAPSADCRTFAIGYFNGSILIATLQPSFTILHTLNTTRAPSKISGLAWHGSSSKQQTDMLATQAQDGDLRVWSVPKGPHGAAPNIIRVLQRPESQLAGPCWFAWSKNGRLIQLADGETRAWDVRTKKVTYDIIPTIQGVVGMANYGPTATLFTLGRNHTVQQYDINPNTSPLQVATAQHAPANTPPTPPTDLLNERTKTAATEGHISVPVVFTDGESSADEGATMSPLQRIALEMDSLDAMESEIRDKITPLSPSSHGGSVSSRSSGKASRRQRRYLYDKPDSSRASTTSAYEGTEFSFGGPSQVGRESMSIRSSTSYTSGTHHGRRSSHLRKEVLRSSEETKETQLMDLFPFTKARLREVAFRTPHYGEVARTPDLLQREMLSVVFGWNDDARSLIHEELARQRPGSASAVLLSKWLGDIGADEMASLVGSESMTSSDWMLLALSSIGSDSKKKVGEAFVQRLLEKGDIHPAVAILLGLGEYNDAIEVYVSQGYFMEAVLLTCLTSSNDWGRISHLLRKWGENAVMNNEAELAVRCFSCTSIQTSEPWTSPRAQNEVFAAQQAREPQSAVDLTSPVSIPSRSGSGSARLTTKNASLKLITTFGDRDVPVQTGAGADPLTVVDPGTVTAGVTPIQHSAYPMSPGGLDPWRRRDGRMARDATSARTATPGGMRRKRLPSRTDIERAKQEAAELATPLTAARDFASQRTQSRTSSRRTSSVSSASLPEPTTALRPAVYDAEKLAPRAFGDTAEHLPSPAKGVFTRLREESRQRNTSRERKPDHLAVQVMDTVYADARVPMTAGAVISPGGALQSGTLSPPLTGGSSKASTKGRSTDDKISSVEQARIARRNERAESRRRGESKRRAESRSGRTSSRMRDASENRGRGAPRYIPPAKRSPSSPVPMSPEEIARATNKSKEIEPATTDDESFYKAALSPTGSHRSGRDSTRHDSTGNIADAVPQAVRPSGRAHTRPHSPERTNGTEERGRGRSENRVAGSSTRSPSSPLPVLSAKAYAGDKEETQSDGQQRFRMRSQSASRHAHTDLQSRRQASRARSSSRRPKPEIPTIAESELTNIVPEEQASETSQNTDSSVANARPRTLSRKELAAKELEERRRSLARRPSAPAIPLPEHLSSSNHRPGLPRSHTELGDSPTSYMPPMSRSHTVDPDAMLKYNQQSKITGTSTPSAPIGLPATPRAMRHPRYMSTDPNERDAAPPVPFIPDKFSDLGSLSGSSLSQVTNSELSQASSVLTSSDQQKIFSSGESRSHVSESSDSVGPLLPSSVYGQKGPITRAATAPPEQQQAAHPLYRAGIPSTRRLSNVRKIPPPDGLNSSEGGGSMSSIDAALIGGSDTSNVIIIPEMPELAPPMLPELQHLNIPPPPPPPPVFPGHRANNSSGMINIAIDENAPTSAIESSGTILPAPMARDQPRSATASPSSHRRNAPSGDGFSSRMRNFGERMRSSSKNRTRSPPLDTSWRPAPYESVKTGYDYHPRSAQPGGPAPYESIPGPPSSHGHKRAESLTHATHRAQSPYEQAMAGQAVSPSTERINETTVPPSSLPGSRSGSVSGYRNPKEIRANMPPNQIQHGVYPRDGGFL</sequence>
<feature type="compositionally biased region" description="Low complexity" evidence="7">
    <location>
        <begin position="912"/>
        <end position="945"/>
    </location>
</feature>
<feature type="compositionally biased region" description="Polar residues" evidence="7">
    <location>
        <begin position="793"/>
        <end position="812"/>
    </location>
</feature>
<evidence type="ECO:0000259" key="8">
    <source>
        <dbReference type="Pfam" id="PF23774"/>
    </source>
</evidence>
<feature type="region of interest" description="Disordered" evidence="7">
    <location>
        <begin position="1641"/>
        <end position="1817"/>
    </location>
</feature>
<dbReference type="STRING" id="113226.A0A139I383"/>